<keyword evidence="1" id="KW-0472">Membrane</keyword>
<feature type="transmembrane region" description="Helical" evidence="1">
    <location>
        <begin position="285"/>
        <end position="306"/>
    </location>
</feature>
<dbReference type="RefSeq" id="WP_207118691.1">
    <property type="nucleotide sequence ID" value="NZ_JAFLEQ010000008.1"/>
</dbReference>
<keyword evidence="3" id="KW-1185">Reference proteome</keyword>
<evidence type="ECO:0000313" key="3">
    <source>
        <dbReference type="Proteomes" id="UP000664332"/>
    </source>
</evidence>
<dbReference type="InterPro" id="IPR021424">
    <property type="entry name" value="PorA"/>
</dbReference>
<organism evidence="2 3">
    <name type="scientific">Corynebacterium mendelii</name>
    <dbReference type="NCBI Taxonomy" id="2765362"/>
    <lineage>
        <taxon>Bacteria</taxon>
        <taxon>Bacillati</taxon>
        <taxon>Actinomycetota</taxon>
        <taxon>Actinomycetes</taxon>
        <taxon>Mycobacteriales</taxon>
        <taxon>Corynebacteriaceae</taxon>
        <taxon>Corynebacterium</taxon>
    </lineage>
</organism>
<dbReference type="AlphaFoldDB" id="A0A939ITJ6"/>
<gene>
    <name evidence="2" type="ORF">JZY06_04735</name>
</gene>
<protein>
    <submittedName>
        <fullName evidence="2">DUF3068 domain-containing protein</fullName>
    </submittedName>
</protein>
<sequence>MLPKSRLFAVLLLGVGVALVTAAILAGWFMHSDSRMQLSPARSTMTLVDNDATVYDPVAGTSDKHQQVVMQRHVTITDPVSPTSAAVRIGYAWLKGNGDPAGLLDASIWSYHINRISGMQESDTVIASVPGFPPSQHDFQALSIHFPSNPDTDTLPVLDPFLRAAFPANRTATVEQGGRTIDTWHQVIRDEIVAEHYAATGNTLTLPAGPALKHYSAVRDLQVDRQSGIIIAETVHITEKYVPVDGGDPVTGLDFRATTPTAERSEMANRAALVPTGQGFSATRILLGAGGCVLIIVGGIGVFGAFGRLPEAGRKKTGTRKK</sequence>
<keyword evidence="1" id="KW-0812">Transmembrane</keyword>
<keyword evidence="1" id="KW-1133">Transmembrane helix</keyword>
<reference evidence="2" key="1">
    <citation type="submission" date="2021-03" db="EMBL/GenBank/DDBJ databases">
        <authorList>
            <person name="Sun Q."/>
        </authorList>
    </citation>
    <scope>NUCLEOTIDE SEQUENCE</scope>
    <source>
        <strain evidence="2">CCM 8862</strain>
    </source>
</reference>
<evidence type="ECO:0000313" key="2">
    <source>
        <dbReference type="EMBL" id="MBN9643924.1"/>
    </source>
</evidence>
<dbReference type="Proteomes" id="UP000664332">
    <property type="component" value="Unassembled WGS sequence"/>
</dbReference>
<evidence type="ECO:0000256" key="1">
    <source>
        <dbReference type="SAM" id="Phobius"/>
    </source>
</evidence>
<dbReference type="EMBL" id="JAFLEQ010000008">
    <property type="protein sequence ID" value="MBN9643924.1"/>
    <property type="molecule type" value="Genomic_DNA"/>
</dbReference>
<proteinExistence type="predicted"/>
<accession>A0A939ITJ6</accession>
<dbReference type="Pfam" id="PF11271">
    <property type="entry name" value="PorA"/>
    <property type="match status" value="1"/>
</dbReference>
<name>A0A939ITJ6_9CORY</name>
<comment type="caution">
    <text evidence="2">The sequence shown here is derived from an EMBL/GenBank/DDBJ whole genome shotgun (WGS) entry which is preliminary data.</text>
</comment>